<reference evidence="4" key="1">
    <citation type="submission" date="2016-08" db="EMBL/GenBank/DDBJ databases">
        <authorList>
            <person name="Seilhamer J.J."/>
        </authorList>
    </citation>
    <scope>NUCLEOTIDE SEQUENCE [LARGE SCALE GENOMIC DNA]</scope>
</reference>
<keyword evidence="4" id="KW-1185">Reference proteome</keyword>
<feature type="coiled-coil region" evidence="1">
    <location>
        <begin position="41"/>
        <end position="75"/>
    </location>
</feature>
<accession>A0A1I9SAH8</accession>
<sequence>MIITEVVIVGVVGAVGTLFGALYKSHQDRKASSFTHEEKVNEGLRADIVRKEGELTSLKEEVKRIEDLLDNQRKAYWELYDNYMELKIVAKSILLRNGWTLDEIEATIANDPPSIGRGNNNNG</sequence>
<keyword evidence="2" id="KW-0812">Transmembrane</keyword>
<organism evidence="3 4">
    <name type="scientific">Rhodococcus phage Weasels2</name>
    <dbReference type="NCBI Taxonomy" id="1897437"/>
    <lineage>
        <taxon>Viruses</taxon>
        <taxon>Duplodnaviria</taxon>
        <taxon>Heunggongvirae</taxon>
        <taxon>Uroviricota</taxon>
        <taxon>Caudoviricetes</taxon>
        <taxon>Weaselvirus</taxon>
        <taxon>Weaselvirus weasel</taxon>
    </lineage>
</organism>
<keyword evidence="2" id="KW-1133">Transmembrane helix</keyword>
<protein>
    <submittedName>
        <fullName evidence="3">Uncharacterized protein</fullName>
    </submittedName>
</protein>
<feature type="transmembrane region" description="Helical" evidence="2">
    <location>
        <begin position="6"/>
        <end position="23"/>
    </location>
</feature>
<keyword evidence="1" id="KW-0175">Coiled coil</keyword>
<evidence type="ECO:0000313" key="4">
    <source>
        <dbReference type="Proteomes" id="UP000224902"/>
    </source>
</evidence>
<evidence type="ECO:0000256" key="1">
    <source>
        <dbReference type="SAM" id="Coils"/>
    </source>
</evidence>
<gene>
    <name evidence="3" type="ORF">SEA_WEASELS2_206</name>
</gene>
<keyword evidence="2" id="KW-0472">Membrane</keyword>
<evidence type="ECO:0000313" key="3">
    <source>
        <dbReference type="EMBL" id="AOZ63784.1"/>
    </source>
</evidence>
<dbReference type="EMBL" id="KX774321">
    <property type="protein sequence ID" value="AOZ63784.1"/>
    <property type="molecule type" value="Genomic_DNA"/>
</dbReference>
<evidence type="ECO:0000256" key="2">
    <source>
        <dbReference type="SAM" id="Phobius"/>
    </source>
</evidence>
<proteinExistence type="predicted"/>
<dbReference type="Proteomes" id="UP000224902">
    <property type="component" value="Segment"/>
</dbReference>
<name>A0A1I9SAH8_9CAUD</name>